<dbReference type="Proteomes" id="UP000230233">
    <property type="component" value="Chromosome III"/>
</dbReference>
<comment type="caution">
    <text evidence="1">The sequence shown here is derived from an EMBL/GenBank/DDBJ whole genome shotgun (WGS) entry which is preliminary data.</text>
</comment>
<name>A0A2G5UNN9_9PELO</name>
<evidence type="ECO:0000313" key="1">
    <source>
        <dbReference type="EMBL" id="PIC40961.1"/>
    </source>
</evidence>
<reference evidence="2" key="1">
    <citation type="submission" date="2017-10" db="EMBL/GenBank/DDBJ databases">
        <title>Rapid genome shrinkage in a self-fertile nematode reveals novel sperm competition proteins.</title>
        <authorList>
            <person name="Yin D."/>
            <person name="Schwarz E.M."/>
            <person name="Thomas C.G."/>
            <person name="Felde R.L."/>
            <person name="Korf I.F."/>
            <person name="Cutter A.D."/>
            <person name="Schartner C.M."/>
            <person name="Ralston E.J."/>
            <person name="Meyer B.J."/>
            <person name="Haag E.S."/>
        </authorList>
    </citation>
    <scope>NUCLEOTIDE SEQUENCE [LARGE SCALE GENOMIC DNA]</scope>
    <source>
        <strain evidence="2">JU1422</strain>
    </source>
</reference>
<evidence type="ECO:0000313" key="2">
    <source>
        <dbReference type="Proteomes" id="UP000230233"/>
    </source>
</evidence>
<dbReference type="AlphaFoldDB" id="A0A2G5UNN9"/>
<dbReference type="EMBL" id="PDUG01000003">
    <property type="protein sequence ID" value="PIC40961.1"/>
    <property type="molecule type" value="Genomic_DNA"/>
</dbReference>
<keyword evidence="2" id="KW-1185">Reference proteome</keyword>
<sequence length="162" mass="18460">MSKGDVQETKMEKATRELNAELASFLKPEELESMEVLSSKGHKLVVKGPTPSSPFGFADWWFGQVGLSAAYVAFTMNLCDPGIYPQRNCYHTFERFPTVGEVVTFSAVAKEWDTIRPKLEFRATAFREKEVVIARGSCELELKHPVLPQWYEQQSKKKQPKQ</sequence>
<organism evidence="1 2">
    <name type="scientific">Caenorhabditis nigoni</name>
    <dbReference type="NCBI Taxonomy" id="1611254"/>
    <lineage>
        <taxon>Eukaryota</taxon>
        <taxon>Metazoa</taxon>
        <taxon>Ecdysozoa</taxon>
        <taxon>Nematoda</taxon>
        <taxon>Chromadorea</taxon>
        <taxon>Rhabditida</taxon>
        <taxon>Rhabditina</taxon>
        <taxon>Rhabditomorpha</taxon>
        <taxon>Rhabditoidea</taxon>
        <taxon>Rhabditidae</taxon>
        <taxon>Peloderinae</taxon>
        <taxon>Caenorhabditis</taxon>
    </lineage>
</organism>
<proteinExistence type="predicted"/>
<evidence type="ECO:0008006" key="3">
    <source>
        <dbReference type="Google" id="ProtNLM"/>
    </source>
</evidence>
<protein>
    <recommendedName>
        <fullName evidence="3">MaoC-like domain-containing protein</fullName>
    </recommendedName>
</protein>
<accession>A0A2G5UNN9</accession>
<gene>
    <name evidence="1" type="primary">Cnig_chr_III.g8542</name>
    <name evidence="1" type="ORF">B9Z55_008542</name>
</gene>